<sequence length="116" mass="13823">MFIEADPIIRPVHIVPEWYFLFAYAILRAIPNKILGVVALLLSIVSFYFFVIVERYHSVFKVLNKFLVFLFIFISIILNIVMEGLRGYHNFFVMDGFKFGVVLFIFREFIFFFSIF</sequence>
<dbReference type="Proteomes" id="UP000887580">
    <property type="component" value="Unplaced"/>
</dbReference>
<evidence type="ECO:0000313" key="2">
    <source>
        <dbReference type="WBParaSite" id="PS1159_v2.g7836.t1"/>
    </source>
</evidence>
<evidence type="ECO:0000313" key="1">
    <source>
        <dbReference type="Proteomes" id="UP000887580"/>
    </source>
</evidence>
<dbReference type="WBParaSite" id="PS1159_v2.g7836.t1">
    <property type="protein sequence ID" value="PS1159_v2.g7836.t1"/>
    <property type="gene ID" value="PS1159_v2.g7836"/>
</dbReference>
<organism evidence="1 2">
    <name type="scientific">Panagrolaimus sp. PS1159</name>
    <dbReference type="NCBI Taxonomy" id="55785"/>
    <lineage>
        <taxon>Eukaryota</taxon>
        <taxon>Metazoa</taxon>
        <taxon>Ecdysozoa</taxon>
        <taxon>Nematoda</taxon>
        <taxon>Chromadorea</taxon>
        <taxon>Rhabditida</taxon>
        <taxon>Tylenchina</taxon>
        <taxon>Panagrolaimomorpha</taxon>
        <taxon>Panagrolaimoidea</taxon>
        <taxon>Panagrolaimidae</taxon>
        <taxon>Panagrolaimus</taxon>
    </lineage>
</organism>
<protein>
    <submittedName>
        <fullName evidence="2">Cytochrome b</fullName>
    </submittedName>
</protein>
<reference evidence="2" key="1">
    <citation type="submission" date="2022-11" db="UniProtKB">
        <authorList>
            <consortium name="WormBaseParasite"/>
        </authorList>
    </citation>
    <scope>IDENTIFICATION</scope>
</reference>
<name>A0AC35GR44_9BILA</name>
<accession>A0AC35GR44</accession>
<proteinExistence type="predicted"/>